<keyword evidence="2" id="KW-0732">Signal</keyword>
<gene>
    <name evidence="5" type="ORF">O3G_MSEX006008</name>
</gene>
<reference evidence="5" key="2">
    <citation type="submission" date="2020-12" db="EMBL/GenBank/DDBJ databases">
        <authorList>
            <person name="Kanost M."/>
        </authorList>
    </citation>
    <scope>NUCLEOTIDE SEQUENCE</scope>
</reference>
<dbReference type="GO" id="GO:0007155">
    <property type="term" value="P:cell adhesion"/>
    <property type="evidence" value="ECO:0007669"/>
    <property type="project" value="TreeGrafter"/>
</dbReference>
<evidence type="ECO:0000259" key="3">
    <source>
        <dbReference type="PROSITE" id="PS51019"/>
    </source>
</evidence>
<sequence length="589" mass="67214">MSSYYLKCILVLWPVVLNGIACFRCDRRPYGSTTQASPSDGRFNLIVLGLDNHAYIPEEVYTVKITETDGVSQFTGFMISAEGDTKPDPRNPRRLISLFPGEIRPRSPATARYSDRCLYSVEQALGSVKSSVEVFWQAPPSGHGCVTLRAMVKENDEMWFEDGAPLTEKLCEDLRQPDDVAPSLNYGCQICDEAKYEISFTGFWSRNTHPRLYPENDWVPRFSDLVGASHTIEYFLWAPGSLASEGFRVLAEHANSSKLEAEIRAKIGDGVRTLIKGKGHGYRKMKNPTYAFFRTDKDHHLVSAAVAIYPSPDWFLGVTRFELCQEDNTWLKERELNLYPWDAGTDSGVSYESPNIQTYPQDAISRVQMSSYDKNSPFYEMDMKDMHPFGKLHIKLVRTYQRDCTEETTEKPEVTEASTEAENGTTTETTVTEESTKPEEPEPPSRYQNVQIGSGERGGEMPIVTDPESPEDCPMSQWLEWSPCEGPCEGDTMKGYRWRERYHLVDGVAVEKYDPHATHTSDKEVSKYCKSHYDDFEQDECEDDCSDDDESEEEEEIKVDRRIMPPITPGGSWSKRREINKPKYFLHRN</sequence>
<evidence type="ECO:0000256" key="2">
    <source>
        <dbReference type="SAM" id="SignalP"/>
    </source>
</evidence>
<evidence type="ECO:0000313" key="5">
    <source>
        <dbReference type="EMBL" id="KAG6449389.1"/>
    </source>
</evidence>
<dbReference type="Pfam" id="PF02014">
    <property type="entry name" value="Reeler"/>
    <property type="match status" value="1"/>
</dbReference>
<dbReference type="EMBL" id="JH668373">
    <property type="protein sequence ID" value="KAG6449389.1"/>
    <property type="molecule type" value="Genomic_DNA"/>
</dbReference>
<proteinExistence type="predicted"/>
<name>A0A922CKQ1_MANSE</name>
<dbReference type="InterPro" id="IPR051418">
    <property type="entry name" value="Spondin/Thrombospondin_T1"/>
</dbReference>
<feature type="chain" id="PRO_5037931402" description="Spondin-1" evidence="2">
    <location>
        <begin position="23"/>
        <end position="589"/>
    </location>
</feature>
<dbReference type="PROSITE" id="PS51020">
    <property type="entry name" value="SPONDIN"/>
    <property type="match status" value="1"/>
</dbReference>
<dbReference type="PANTHER" id="PTHR11311">
    <property type="entry name" value="SPONDIN"/>
    <property type="match status" value="1"/>
</dbReference>
<reference evidence="5" key="1">
    <citation type="journal article" date="2016" name="Insect Biochem. Mol. Biol.">
        <title>Multifaceted biological insights from a draft genome sequence of the tobacco hornworm moth, Manduca sexta.</title>
        <authorList>
            <person name="Kanost M.R."/>
            <person name="Arrese E.L."/>
            <person name="Cao X."/>
            <person name="Chen Y.R."/>
            <person name="Chellapilla S."/>
            <person name="Goldsmith M.R."/>
            <person name="Grosse-Wilde E."/>
            <person name="Heckel D.G."/>
            <person name="Herndon N."/>
            <person name="Jiang H."/>
            <person name="Papanicolaou A."/>
            <person name="Qu J."/>
            <person name="Soulages J.L."/>
            <person name="Vogel H."/>
            <person name="Walters J."/>
            <person name="Waterhouse R.M."/>
            <person name="Ahn S.J."/>
            <person name="Almeida F.C."/>
            <person name="An C."/>
            <person name="Aqrawi P."/>
            <person name="Bretschneider A."/>
            <person name="Bryant W.B."/>
            <person name="Bucks S."/>
            <person name="Chao H."/>
            <person name="Chevignon G."/>
            <person name="Christen J.M."/>
            <person name="Clarke D.F."/>
            <person name="Dittmer N.T."/>
            <person name="Ferguson L.C.F."/>
            <person name="Garavelou S."/>
            <person name="Gordon K.H.J."/>
            <person name="Gunaratna R.T."/>
            <person name="Han Y."/>
            <person name="Hauser F."/>
            <person name="He Y."/>
            <person name="Heidel-Fischer H."/>
            <person name="Hirsh A."/>
            <person name="Hu Y."/>
            <person name="Jiang H."/>
            <person name="Kalra D."/>
            <person name="Klinner C."/>
            <person name="Konig C."/>
            <person name="Kovar C."/>
            <person name="Kroll A.R."/>
            <person name="Kuwar S.S."/>
            <person name="Lee S.L."/>
            <person name="Lehman R."/>
            <person name="Li K."/>
            <person name="Li Z."/>
            <person name="Liang H."/>
            <person name="Lovelace S."/>
            <person name="Lu Z."/>
            <person name="Mansfield J.H."/>
            <person name="McCulloch K.J."/>
            <person name="Mathew T."/>
            <person name="Morton B."/>
            <person name="Muzny D.M."/>
            <person name="Neunemann D."/>
            <person name="Ongeri F."/>
            <person name="Pauchet Y."/>
            <person name="Pu L.L."/>
            <person name="Pyrousis I."/>
            <person name="Rao X.J."/>
            <person name="Redding A."/>
            <person name="Roesel C."/>
            <person name="Sanchez-Gracia A."/>
            <person name="Schaack S."/>
            <person name="Shukla A."/>
            <person name="Tetreau G."/>
            <person name="Wang Y."/>
            <person name="Xiong G.H."/>
            <person name="Traut W."/>
            <person name="Walsh T.K."/>
            <person name="Worley K.C."/>
            <person name="Wu D."/>
            <person name="Wu W."/>
            <person name="Wu Y.Q."/>
            <person name="Zhang X."/>
            <person name="Zou Z."/>
            <person name="Zucker H."/>
            <person name="Briscoe A.D."/>
            <person name="Burmester T."/>
            <person name="Clem R.J."/>
            <person name="Feyereisen R."/>
            <person name="Grimmelikhuijzen C.J.P."/>
            <person name="Hamodrakas S.J."/>
            <person name="Hansson B.S."/>
            <person name="Huguet E."/>
            <person name="Jermiin L.S."/>
            <person name="Lan Q."/>
            <person name="Lehman H.K."/>
            <person name="Lorenzen M."/>
            <person name="Merzendorfer H."/>
            <person name="Michalopoulos I."/>
            <person name="Morton D.B."/>
            <person name="Muthukrishnan S."/>
            <person name="Oakeshott J.G."/>
            <person name="Palmer W."/>
            <person name="Park Y."/>
            <person name="Passarelli A.L."/>
            <person name="Rozas J."/>
            <person name="Schwartz L.M."/>
            <person name="Smith W."/>
            <person name="Southgate A."/>
            <person name="Vilcinskas A."/>
            <person name="Vogt R."/>
            <person name="Wang P."/>
            <person name="Werren J."/>
            <person name="Yu X.Q."/>
            <person name="Zhou J.J."/>
            <person name="Brown S.J."/>
            <person name="Scherer S.E."/>
            <person name="Richards S."/>
            <person name="Blissard G.W."/>
        </authorList>
    </citation>
    <scope>NUCLEOTIDE SEQUENCE</scope>
</reference>
<accession>A0A922CKQ1</accession>
<feature type="signal peptide" evidence="2">
    <location>
        <begin position="1"/>
        <end position="22"/>
    </location>
</feature>
<dbReference type="InterPro" id="IPR009465">
    <property type="entry name" value="Spondin_N"/>
</dbReference>
<dbReference type="InterPro" id="IPR002861">
    <property type="entry name" value="Reeler_dom"/>
</dbReference>
<dbReference type="FunFam" id="2.60.40.2130:FF:000002">
    <property type="entry name" value="Putative Spondin-1"/>
    <property type="match status" value="1"/>
</dbReference>
<protein>
    <recommendedName>
        <fullName evidence="7">Spondin-1</fullName>
    </recommendedName>
</protein>
<feature type="domain" description="Spondin" evidence="4">
    <location>
        <begin position="184"/>
        <end position="377"/>
    </location>
</feature>
<evidence type="ECO:0008006" key="7">
    <source>
        <dbReference type="Google" id="ProtNLM"/>
    </source>
</evidence>
<comment type="caution">
    <text evidence="5">The sequence shown here is derived from an EMBL/GenBank/DDBJ whole genome shotgun (WGS) entry which is preliminary data.</text>
</comment>
<dbReference type="Proteomes" id="UP000791440">
    <property type="component" value="Unassembled WGS sequence"/>
</dbReference>
<feature type="domain" description="Reelin" evidence="3">
    <location>
        <begin position="10"/>
        <end position="183"/>
    </location>
</feature>
<evidence type="ECO:0000256" key="1">
    <source>
        <dbReference type="SAM" id="MobiDB-lite"/>
    </source>
</evidence>
<feature type="region of interest" description="Disordered" evidence="1">
    <location>
        <begin position="405"/>
        <end position="473"/>
    </location>
</feature>
<feature type="compositionally biased region" description="Basic and acidic residues" evidence="1">
    <location>
        <begin position="405"/>
        <end position="414"/>
    </location>
</feature>
<dbReference type="PROSITE" id="PS51019">
    <property type="entry name" value="REELIN"/>
    <property type="match status" value="1"/>
</dbReference>
<keyword evidence="6" id="KW-1185">Reference proteome</keyword>
<evidence type="ECO:0000313" key="6">
    <source>
        <dbReference type="Proteomes" id="UP000791440"/>
    </source>
</evidence>
<dbReference type="NCBIfam" id="NF038123">
    <property type="entry name" value="NF038123_dom"/>
    <property type="match status" value="1"/>
</dbReference>
<organism evidence="5 6">
    <name type="scientific">Manduca sexta</name>
    <name type="common">Tobacco hawkmoth</name>
    <name type="synonym">Tobacco hornworm</name>
    <dbReference type="NCBI Taxonomy" id="7130"/>
    <lineage>
        <taxon>Eukaryota</taxon>
        <taxon>Metazoa</taxon>
        <taxon>Ecdysozoa</taxon>
        <taxon>Arthropoda</taxon>
        <taxon>Hexapoda</taxon>
        <taxon>Insecta</taxon>
        <taxon>Pterygota</taxon>
        <taxon>Neoptera</taxon>
        <taxon>Endopterygota</taxon>
        <taxon>Lepidoptera</taxon>
        <taxon>Glossata</taxon>
        <taxon>Ditrysia</taxon>
        <taxon>Bombycoidea</taxon>
        <taxon>Sphingidae</taxon>
        <taxon>Sphinginae</taxon>
        <taxon>Sphingini</taxon>
        <taxon>Manduca</taxon>
    </lineage>
</organism>
<dbReference type="GO" id="GO:0031012">
    <property type="term" value="C:extracellular matrix"/>
    <property type="evidence" value="ECO:0007669"/>
    <property type="project" value="TreeGrafter"/>
</dbReference>
<dbReference type="PANTHER" id="PTHR11311:SF16">
    <property type="entry name" value="SPONDIN-1"/>
    <property type="match status" value="1"/>
</dbReference>
<feature type="compositionally biased region" description="Acidic residues" evidence="1">
    <location>
        <begin position="539"/>
        <end position="557"/>
    </location>
</feature>
<feature type="compositionally biased region" description="Low complexity" evidence="1">
    <location>
        <begin position="415"/>
        <end position="433"/>
    </location>
</feature>
<dbReference type="Pfam" id="PF06468">
    <property type="entry name" value="Spond_N"/>
    <property type="match status" value="1"/>
</dbReference>
<dbReference type="CDD" id="cd08544">
    <property type="entry name" value="Reeler"/>
    <property type="match status" value="1"/>
</dbReference>
<evidence type="ECO:0000259" key="4">
    <source>
        <dbReference type="PROSITE" id="PS51020"/>
    </source>
</evidence>
<dbReference type="AlphaFoldDB" id="A0A922CKQ1"/>
<feature type="region of interest" description="Disordered" evidence="1">
    <location>
        <begin position="539"/>
        <end position="558"/>
    </location>
</feature>